<accession>A0A0D1CNY0</accession>
<dbReference type="OMA" id="ADANFGW"/>
<evidence type="ECO:0000313" key="3">
    <source>
        <dbReference type="EMBL" id="KIS68363.1"/>
    </source>
</evidence>
<dbReference type="EMBL" id="CM003148">
    <property type="protein sequence ID" value="KIS68363.1"/>
    <property type="molecule type" value="Genomic_DNA"/>
</dbReference>
<dbReference type="KEGG" id="uma:UMAG_03458"/>
<evidence type="ECO:0000259" key="2">
    <source>
        <dbReference type="Pfam" id="PF20263"/>
    </source>
</evidence>
<dbReference type="InParanoid" id="A0A0D1CNY0"/>
<dbReference type="Pfam" id="PF20263">
    <property type="entry name" value="LYRM2-like"/>
    <property type="match status" value="1"/>
</dbReference>
<organism evidence="3 4">
    <name type="scientific">Mycosarcoma maydis</name>
    <name type="common">Corn smut fungus</name>
    <name type="synonym">Ustilago maydis</name>
    <dbReference type="NCBI Taxonomy" id="5270"/>
    <lineage>
        <taxon>Eukaryota</taxon>
        <taxon>Fungi</taxon>
        <taxon>Dikarya</taxon>
        <taxon>Basidiomycota</taxon>
        <taxon>Ustilaginomycotina</taxon>
        <taxon>Ustilaginomycetes</taxon>
        <taxon>Ustilaginales</taxon>
        <taxon>Ustilaginaceae</taxon>
        <taxon>Mycosarcoma</taxon>
    </lineage>
</organism>
<dbReference type="eggNOG" id="ENOG502RD8K">
    <property type="taxonomic scope" value="Eukaryota"/>
</dbReference>
<dbReference type="GeneID" id="23563901"/>
<proteinExistence type="predicted"/>
<feature type="region of interest" description="Disordered" evidence="1">
    <location>
        <begin position="130"/>
        <end position="152"/>
    </location>
</feature>
<dbReference type="Proteomes" id="UP000000561">
    <property type="component" value="Chromosome 9"/>
</dbReference>
<sequence length="427" mass="47054">MLASTSSASTTLLSSRSVEGVKHLYRTILQQARLLASTLDDPVILSSHRFLARKNLEPLLSSPTGVLASRSEWPPSTDAKRIRRAQTHRRHLADANFGWMHSVSRALSVAYARTGKLRRDILTDLTTSNLSVNSSSKHGGQHSKRHSGPGTGFSRVLQTLLMSTPSMNGATVKSIKHLTDRPPPPFLPALDDALVKYFGKATSKRRVENAKRRFAKAYLKKVSVPVDVVEVDVGGGAGKGRIKESLFEHLESKARPPCQGGAQNLSNRGQVEQPCLRSARLKMESYRSRFASCAHRSRALRTHGWASHPTDFTRPRAQRRLYARLLDDVPVLLVDSTQAIDSTDTLQRASKKNDPLGIRSKVANVRLDGAVKLKVVRSRLAVGPKMRSAEVVPRACLDQAEVEEQRNTMIRGLDASEVSFLSKQGLL</sequence>
<evidence type="ECO:0000313" key="4">
    <source>
        <dbReference type="Proteomes" id="UP000000561"/>
    </source>
</evidence>
<name>A0A0D1CNY0_MYCMD</name>
<dbReference type="InterPro" id="IPR046896">
    <property type="entry name" value="Cup1-like_N"/>
</dbReference>
<keyword evidence="4" id="KW-1185">Reference proteome</keyword>
<reference evidence="3 4" key="1">
    <citation type="journal article" date="2006" name="Nature">
        <title>Insights from the genome of the biotrophic fungal plant pathogen Ustilago maydis.</title>
        <authorList>
            <person name="Kamper J."/>
            <person name="Kahmann R."/>
            <person name="Bolker M."/>
            <person name="Ma L.J."/>
            <person name="Brefort T."/>
            <person name="Saville B.J."/>
            <person name="Banuett F."/>
            <person name="Kronstad J.W."/>
            <person name="Gold S.E."/>
            <person name="Muller O."/>
            <person name="Perlin M.H."/>
            <person name="Wosten H.A."/>
            <person name="de Vries R."/>
            <person name="Ruiz-Herrera J."/>
            <person name="Reynaga-Pena C.G."/>
            <person name="Snetselaar K."/>
            <person name="McCann M."/>
            <person name="Perez-Martin J."/>
            <person name="Feldbrugge M."/>
            <person name="Basse C.W."/>
            <person name="Steinberg G."/>
            <person name="Ibeas J.I."/>
            <person name="Holloman W."/>
            <person name="Guzman P."/>
            <person name="Farman M."/>
            <person name="Stajich J.E."/>
            <person name="Sentandreu R."/>
            <person name="Gonzalez-Prieto J.M."/>
            <person name="Kennell J.C."/>
            <person name="Molina L."/>
            <person name="Schirawski J."/>
            <person name="Mendoza-Mendoza A."/>
            <person name="Greilinger D."/>
            <person name="Munch K."/>
            <person name="Rossel N."/>
            <person name="Scherer M."/>
            <person name="Vranes M."/>
            <person name="Ladendorf O."/>
            <person name="Vincon V."/>
            <person name="Fuchs U."/>
            <person name="Sandrock B."/>
            <person name="Meng S."/>
            <person name="Ho E.C."/>
            <person name="Cahill M.J."/>
            <person name="Boyce K.J."/>
            <person name="Klose J."/>
            <person name="Klosterman S.J."/>
            <person name="Deelstra H.J."/>
            <person name="Ortiz-Castellanos L."/>
            <person name="Li W."/>
            <person name="Sanchez-Alonso P."/>
            <person name="Schreier P.H."/>
            <person name="Hauser-Hahn I."/>
            <person name="Vaupel M."/>
            <person name="Koopmann E."/>
            <person name="Friedrich G."/>
            <person name="Voss H."/>
            <person name="Schluter T."/>
            <person name="Margolis J."/>
            <person name="Platt D."/>
            <person name="Swimmer C."/>
            <person name="Gnirke A."/>
            <person name="Chen F."/>
            <person name="Vysotskaia V."/>
            <person name="Mannhaupt G."/>
            <person name="Guldener U."/>
            <person name="Munsterkotter M."/>
            <person name="Haase D."/>
            <person name="Oesterheld M."/>
            <person name="Mewes H.W."/>
            <person name="Mauceli E.W."/>
            <person name="DeCaprio D."/>
            <person name="Wade C.M."/>
            <person name="Butler J."/>
            <person name="Young S."/>
            <person name="Jaffe D.B."/>
            <person name="Calvo S."/>
            <person name="Nusbaum C."/>
            <person name="Galagan J."/>
            <person name="Birren B.W."/>
        </authorList>
    </citation>
    <scope>NUCLEOTIDE SEQUENCE [LARGE SCALE GENOMIC DNA]</scope>
    <source>
        <strain evidence="4">DSM 14603 / FGSC 9021 / UM521</strain>
    </source>
</reference>
<dbReference type="OrthoDB" id="198652at2759"/>
<dbReference type="RefSeq" id="XP_011389914.1">
    <property type="nucleotide sequence ID" value="XM_011391612.1"/>
</dbReference>
<feature type="domain" description="LYR motif-containing protein Cup1-like N-terminal" evidence="2">
    <location>
        <begin position="24"/>
        <end position="122"/>
    </location>
</feature>
<evidence type="ECO:0000256" key="1">
    <source>
        <dbReference type="SAM" id="MobiDB-lite"/>
    </source>
</evidence>
<protein>
    <recommendedName>
        <fullName evidence="2">LYR motif-containing protein Cup1-like N-terminal domain-containing protein</fullName>
    </recommendedName>
</protein>
<dbReference type="AlphaFoldDB" id="A0A0D1CNY0"/>
<gene>
    <name evidence="3" type="ORF">UMAG_03458</name>
</gene>
<dbReference type="VEuPathDB" id="FungiDB:UMAG_03458"/>